<comment type="similarity">
    <text evidence="2 7">Belongs to the peptidase M14 family.</text>
</comment>
<keyword evidence="6" id="KW-0482">Metalloprotease</keyword>
<organism evidence="9 10">
    <name type="scientific">Glaciecola petra</name>
    <dbReference type="NCBI Taxonomy" id="3075602"/>
    <lineage>
        <taxon>Bacteria</taxon>
        <taxon>Pseudomonadati</taxon>
        <taxon>Pseudomonadota</taxon>
        <taxon>Gammaproteobacteria</taxon>
        <taxon>Alteromonadales</taxon>
        <taxon>Alteromonadaceae</taxon>
        <taxon>Glaciecola</taxon>
    </lineage>
</organism>
<keyword evidence="10" id="KW-1185">Reference proteome</keyword>
<dbReference type="GO" id="GO:0004180">
    <property type="term" value="F:carboxypeptidase activity"/>
    <property type="evidence" value="ECO:0007669"/>
    <property type="project" value="UniProtKB-KW"/>
</dbReference>
<name>A0ABU2ZRW2_9ALTE</name>
<evidence type="ECO:0000256" key="6">
    <source>
        <dbReference type="ARBA" id="ARBA00023049"/>
    </source>
</evidence>
<reference evidence="9 10" key="1">
    <citation type="submission" date="2023-09" db="EMBL/GenBank/DDBJ databases">
        <authorList>
            <person name="Rey-Velasco X."/>
        </authorList>
    </citation>
    <scope>NUCLEOTIDE SEQUENCE [LARGE SCALE GENOMIC DNA]</scope>
    <source>
        <strain evidence="9 10">P117</strain>
    </source>
</reference>
<keyword evidence="5" id="KW-0862">Zinc</keyword>
<evidence type="ECO:0000256" key="3">
    <source>
        <dbReference type="ARBA" id="ARBA00022670"/>
    </source>
</evidence>
<dbReference type="Gene3D" id="3.40.630.10">
    <property type="entry name" value="Zn peptidases"/>
    <property type="match status" value="1"/>
</dbReference>
<dbReference type="InterPro" id="IPR000834">
    <property type="entry name" value="Peptidase_M14"/>
</dbReference>
<evidence type="ECO:0000313" key="9">
    <source>
        <dbReference type="EMBL" id="MDT0595362.1"/>
    </source>
</evidence>
<keyword evidence="4" id="KW-0378">Hydrolase</keyword>
<evidence type="ECO:0000256" key="1">
    <source>
        <dbReference type="ARBA" id="ARBA00001947"/>
    </source>
</evidence>
<keyword evidence="3" id="KW-0645">Protease</keyword>
<feature type="domain" description="Peptidase M14" evidence="8">
    <location>
        <begin position="1"/>
        <end position="246"/>
    </location>
</feature>
<keyword evidence="9" id="KW-0121">Carboxypeptidase</keyword>
<comment type="cofactor">
    <cofactor evidence="1">
        <name>Zn(2+)</name>
        <dbReference type="ChEBI" id="CHEBI:29105"/>
    </cofactor>
</comment>
<dbReference type="PANTHER" id="PTHR11705:SF143">
    <property type="entry name" value="SLL0236 PROTEIN"/>
    <property type="match status" value="1"/>
</dbReference>
<accession>A0ABU2ZRW2</accession>
<dbReference type="PROSITE" id="PS52035">
    <property type="entry name" value="PEPTIDASE_M14"/>
    <property type="match status" value="1"/>
</dbReference>
<evidence type="ECO:0000256" key="7">
    <source>
        <dbReference type="PROSITE-ProRule" id="PRU01379"/>
    </source>
</evidence>
<dbReference type="RefSeq" id="WP_311368879.1">
    <property type="nucleotide sequence ID" value="NZ_JAVRHX010000003.1"/>
</dbReference>
<dbReference type="SUPFAM" id="SSF53187">
    <property type="entry name" value="Zn-dependent exopeptidases"/>
    <property type="match status" value="1"/>
</dbReference>
<dbReference type="Pfam" id="PF00246">
    <property type="entry name" value="Peptidase_M14"/>
    <property type="match status" value="1"/>
</dbReference>
<comment type="caution">
    <text evidence="7">Lacks conserved residue(s) required for the propagation of feature annotation.</text>
</comment>
<evidence type="ECO:0000313" key="10">
    <source>
        <dbReference type="Proteomes" id="UP001253545"/>
    </source>
</evidence>
<evidence type="ECO:0000256" key="4">
    <source>
        <dbReference type="ARBA" id="ARBA00022801"/>
    </source>
</evidence>
<gene>
    <name evidence="9" type="ORF">RM552_10940</name>
</gene>
<dbReference type="Proteomes" id="UP001253545">
    <property type="component" value="Unassembled WGS sequence"/>
</dbReference>
<dbReference type="PANTHER" id="PTHR11705">
    <property type="entry name" value="PROTEASE FAMILY M14 CARBOXYPEPTIDASE A,B"/>
    <property type="match status" value="1"/>
</dbReference>
<dbReference type="EMBL" id="JAVRHX010000003">
    <property type="protein sequence ID" value="MDT0595362.1"/>
    <property type="molecule type" value="Genomic_DNA"/>
</dbReference>
<comment type="caution">
    <text evidence="9">The sequence shown here is derived from an EMBL/GenBank/DDBJ whole genome shotgun (WGS) entry which is preliminary data.</text>
</comment>
<evidence type="ECO:0000256" key="5">
    <source>
        <dbReference type="ARBA" id="ARBA00022833"/>
    </source>
</evidence>
<sequence length="427" mass="46798">MQKDIAPIIACIESSKLADVERLGYSFEKRPIHLISLGSGPTVIFAWTQMHGNEATATAAVFDLLDILLSDDSILNTFTIHILPMLNPDGAERCIRQNAQGIDINRDATALQTPEGQILMNTAKRLKPNIGFNLHDQSPYYQTGTSGKPATIAFLAPAFDKQKSIDTSRHLAMQLIVAMNEKIQKTIPGAVARYDDTYSYRSFGDNIAGLGVSTILIESGAASGDPNRQIARKLNTESMLTAMEYLRSNAHDNTDIKSTTSAYESIPENVSEALSSLVIRELTFAAQNSYRAGVSIKQTARYSDEFYIDFVGDLGIQAGLQELDALHLVFNRGSTFEIDSPLTLDNDKYVDLIKAGYIRFSGQTSLLNNVSDYPVCFVENNTENALILGEPAYFLLNRRANSIEGNQTEIQDIALAVLNGQIIPLSG</sequence>
<evidence type="ECO:0000256" key="2">
    <source>
        <dbReference type="ARBA" id="ARBA00005988"/>
    </source>
</evidence>
<protein>
    <submittedName>
        <fullName evidence="9">M14 family zinc carboxypeptidase</fullName>
    </submittedName>
</protein>
<proteinExistence type="inferred from homology"/>
<evidence type="ECO:0000259" key="8">
    <source>
        <dbReference type="PROSITE" id="PS52035"/>
    </source>
</evidence>